<organism evidence="2">
    <name type="scientific">Panstrongylus lignarius</name>
    <dbReference type="NCBI Taxonomy" id="156445"/>
    <lineage>
        <taxon>Eukaryota</taxon>
        <taxon>Metazoa</taxon>
        <taxon>Ecdysozoa</taxon>
        <taxon>Arthropoda</taxon>
        <taxon>Hexapoda</taxon>
        <taxon>Insecta</taxon>
        <taxon>Pterygota</taxon>
        <taxon>Neoptera</taxon>
        <taxon>Paraneoptera</taxon>
        <taxon>Hemiptera</taxon>
        <taxon>Heteroptera</taxon>
        <taxon>Panheteroptera</taxon>
        <taxon>Cimicomorpha</taxon>
        <taxon>Reduviidae</taxon>
        <taxon>Triatominae</taxon>
        <taxon>Panstrongylus</taxon>
    </lineage>
</organism>
<protein>
    <submittedName>
        <fullName evidence="2">Putative secreted protein</fullName>
    </submittedName>
</protein>
<sequence length="135" mass="15220">MTQWFLNYLLIFINLLVNCMYPVKSYFFFLMRFKTNNIFQYFGQSRPESSGVVIIAGSSNAKSYWPSLLIASGPRNACSRMNFTINSSSTSVNKTDHPHVNKAIGLLCGSKVYGVIICLYRQDLTMSLICFTANG</sequence>
<evidence type="ECO:0000256" key="1">
    <source>
        <dbReference type="SAM" id="Phobius"/>
    </source>
</evidence>
<dbReference type="EMBL" id="GFTR01002284">
    <property type="protein sequence ID" value="JAW14142.1"/>
    <property type="molecule type" value="Transcribed_RNA"/>
</dbReference>
<keyword evidence="1" id="KW-1133">Transmembrane helix</keyword>
<proteinExistence type="predicted"/>
<accession>A0A224XZU6</accession>
<reference evidence="2" key="1">
    <citation type="journal article" date="2018" name="PLoS Negl. Trop. Dis.">
        <title>An insight into the salivary gland and fat body transcriptome of Panstrongylus lignarius (Hemiptera: Heteroptera), the main vector of Chagas disease in Peru.</title>
        <authorList>
            <person name="Nevoa J.C."/>
            <person name="Mendes M.T."/>
            <person name="da Silva M.V."/>
            <person name="Soares S.C."/>
            <person name="Oliveira C.J.F."/>
            <person name="Ribeiro J.M.C."/>
        </authorList>
    </citation>
    <scope>NUCLEOTIDE SEQUENCE</scope>
</reference>
<keyword evidence="1" id="KW-0812">Transmembrane</keyword>
<evidence type="ECO:0000313" key="2">
    <source>
        <dbReference type="EMBL" id="JAW14142.1"/>
    </source>
</evidence>
<dbReference type="AlphaFoldDB" id="A0A224XZU6"/>
<name>A0A224XZU6_9HEMI</name>
<keyword evidence="1" id="KW-0472">Membrane</keyword>
<feature type="transmembrane region" description="Helical" evidence="1">
    <location>
        <begin position="6"/>
        <end position="23"/>
    </location>
</feature>